<dbReference type="GO" id="GO:0065002">
    <property type="term" value="P:intracellular protein transmembrane transport"/>
    <property type="evidence" value="ECO:0007669"/>
    <property type="project" value="TreeGrafter"/>
</dbReference>
<dbReference type="Pfam" id="PF00902">
    <property type="entry name" value="TatC"/>
    <property type="match status" value="1"/>
</dbReference>
<protein>
    <recommendedName>
        <fullName evidence="5">Sec-independent protein translocase protein TatC</fullName>
    </recommendedName>
</protein>
<evidence type="ECO:0000256" key="3">
    <source>
        <dbReference type="ARBA" id="ARBA00022989"/>
    </source>
</evidence>
<feature type="transmembrane region" description="Helical" evidence="5">
    <location>
        <begin position="149"/>
        <end position="173"/>
    </location>
</feature>
<feature type="transmembrane region" description="Helical" evidence="5">
    <location>
        <begin position="216"/>
        <end position="235"/>
    </location>
</feature>
<feature type="transmembrane region" description="Helical" evidence="5">
    <location>
        <begin position="104"/>
        <end position="129"/>
    </location>
</feature>
<dbReference type="EMBL" id="RHHQ01000005">
    <property type="protein sequence ID" value="RNB91511.1"/>
    <property type="molecule type" value="Genomic_DNA"/>
</dbReference>
<evidence type="ECO:0000256" key="4">
    <source>
        <dbReference type="ARBA" id="ARBA00023136"/>
    </source>
</evidence>
<evidence type="ECO:0000256" key="2">
    <source>
        <dbReference type="ARBA" id="ARBA00022692"/>
    </source>
</evidence>
<dbReference type="InterPro" id="IPR002033">
    <property type="entry name" value="TatC"/>
</dbReference>
<dbReference type="PRINTS" id="PR01840">
    <property type="entry name" value="TATCFAMILY"/>
</dbReference>
<keyword evidence="2 5" id="KW-0812">Transmembrane</keyword>
<feature type="transmembrane region" description="Helical" evidence="5">
    <location>
        <begin position="193"/>
        <end position="210"/>
    </location>
</feature>
<keyword evidence="5" id="KW-0653">Protein transport</keyword>
<dbReference type="AlphaFoldDB" id="A0A3M8DVY7"/>
<proteinExistence type="inferred from homology"/>
<keyword evidence="5" id="KW-1003">Cell membrane</keyword>
<name>A0A3M8DVY7_9BACL</name>
<keyword evidence="3 5" id="KW-1133">Transmembrane helix</keyword>
<dbReference type="OrthoDB" id="9777044at2"/>
<dbReference type="NCBIfam" id="TIGR00945">
    <property type="entry name" value="tatC"/>
    <property type="match status" value="1"/>
</dbReference>
<keyword evidence="5" id="KW-0811">Translocation</keyword>
<keyword evidence="7" id="KW-1185">Reference proteome</keyword>
<reference evidence="6 7" key="1">
    <citation type="submission" date="2018-10" db="EMBL/GenBank/DDBJ databases">
        <title>Phylogenomics of Brevibacillus.</title>
        <authorList>
            <person name="Dunlap C."/>
        </authorList>
    </citation>
    <scope>NUCLEOTIDE SEQUENCE [LARGE SCALE GENOMIC DNA]</scope>
    <source>
        <strain evidence="6 7">JCM 15716</strain>
    </source>
</reference>
<gene>
    <name evidence="5 6" type="primary">tatC</name>
    <name evidence="6" type="ORF">EDM56_05610</name>
</gene>
<feature type="transmembrane region" description="Helical" evidence="5">
    <location>
        <begin position="20"/>
        <end position="45"/>
    </location>
</feature>
<comment type="subcellular location">
    <subcellularLocation>
        <location evidence="5">Cell membrane</location>
        <topology evidence="5">Multi-pass membrane protein</topology>
    </subcellularLocation>
    <subcellularLocation>
        <location evidence="1">Membrane</location>
        <topology evidence="1">Multi-pass membrane protein</topology>
    </subcellularLocation>
</comment>
<keyword evidence="5" id="KW-0813">Transport</keyword>
<comment type="function">
    <text evidence="5">Part of the twin-arginine translocation (Tat) system that transports large folded proteins containing a characteristic twin-arginine motif in their signal peptide across membranes.</text>
</comment>
<dbReference type="RefSeq" id="WP_122916902.1">
    <property type="nucleotide sequence ID" value="NZ_RHHQ01000005.1"/>
</dbReference>
<dbReference type="HAMAP" id="MF_00902">
    <property type="entry name" value="TatC"/>
    <property type="match status" value="1"/>
</dbReference>
<dbReference type="GO" id="GO:0033281">
    <property type="term" value="C:TAT protein transport complex"/>
    <property type="evidence" value="ECO:0007669"/>
    <property type="project" value="UniProtKB-UniRule"/>
</dbReference>
<dbReference type="GO" id="GO:0009977">
    <property type="term" value="F:proton motive force dependent protein transmembrane transporter activity"/>
    <property type="evidence" value="ECO:0007669"/>
    <property type="project" value="TreeGrafter"/>
</dbReference>
<evidence type="ECO:0000313" key="7">
    <source>
        <dbReference type="Proteomes" id="UP000271031"/>
    </source>
</evidence>
<organism evidence="6 7">
    <name type="scientific">Brevibacillus fluminis</name>
    <dbReference type="NCBI Taxonomy" id="511487"/>
    <lineage>
        <taxon>Bacteria</taxon>
        <taxon>Bacillati</taxon>
        <taxon>Bacillota</taxon>
        <taxon>Bacilli</taxon>
        <taxon>Bacillales</taxon>
        <taxon>Paenibacillaceae</taxon>
        <taxon>Brevibacillus</taxon>
    </lineage>
</organism>
<comment type="similarity">
    <text evidence="5">Belongs to the TatC family.</text>
</comment>
<accession>A0A3M8DVY7</accession>
<dbReference type="Proteomes" id="UP000271031">
    <property type="component" value="Unassembled WGS sequence"/>
</dbReference>
<evidence type="ECO:0000256" key="5">
    <source>
        <dbReference type="HAMAP-Rule" id="MF_00902"/>
    </source>
</evidence>
<keyword evidence="4 5" id="KW-0472">Membrane</keyword>
<dbReference type="GO" id="GO:0043953">
    <property type="term" value="P:protein transport by the Tat complex"/>
    <property type="evidence" value="ECO:0007669"/>
    <property type="project" value="UniProtKB-UniRule"/>
</dbReference>
<evidence type="ECO:0000256" key="1">
    <source>
        <dbReference type="ARBA" id="ARBA00004141"/>
    </source>
</evidence>
<dbReference type="PANTHER" id="PTHR30371:SF4">
    <property type="entry name" value="SEC-INDEPENDENT PROTEIN TRANSLOCASE PROTEIN TATCD"/>
    <property type="match status" value="1"/>
</dbReference>
<dbReference type="PANTHER" id="PTHR30371">
    <property type="entry name" value="SEC-INDEPENDENT PROTEIN TRANSLOCASE PROTEIN TATC"/>
    <property type="match status" value="1"/>
</dbReference>
<comment type="subunit">
    <text evidence="5">Forms a complex with TatA.</text>
</comment>
<evidence type="ECO:0000313" key="6">
    <source>
        <dbReference type="EMBL" id="RNB91511.1"/>
    </source>
</evidence>
<comment type="caution">
    <text evidence="6">The sequence shown here is derived from an EMBL/GenBank/DDBJ whole genome shotgun (WGS) entry which is preliminary data.</text>
</comment>
<feature type="transmembrane region" description="Helical" evidence="5">
    <location>
        <begin position="65"/>
        <end position="92"/>
    </location>
</feature>
<sequence length="259" mass="29989">MSVDRDMTMIEHLTELRRRIIWVLAVFALALIAGLFLANPVITYLKESPLAGGVPLKSFHPSDALQVYMQFAFVIGMIVTLPVALFHIWRFVSPGLRLQERRMTLYFIPVAFFLFIAGLAFGYFVVFPMVMQFMAGITKGMEADPNYGIAQYFSFLFNMVIPFGVLFELPIVVMFLTRLRILNPMRLAKMRRIAYFVLAVIAITLTPPDFLSDFMVMIPLLILYEVSIWLSKVVYRKQLKEDEEWERNYDTMEENPLTP</sequence>